<protein>
    <recommendedName>
        <fullName evidence="3">VCBS repeat-containing protein</fullName>
    </recommendedName>
</protein>
<reference evidence="1 2" key="1">
    <citation type="journal article" date="2016" name="Nat. Commun.">
        <title>Thousands of microbial genomes shed light on interconnected biogeochemical processes in an aquifer system.</title>
        <authorList>
            <person name="Anantharaman K."/>
            <person name="Brown C.T."/>
            <person name="Hug L.A."/>
            <person name="Sharon I."/>
            <person name="Castelle C.J."/>
            <person name="Probst A.J."/>
            <person name="Thomas B.C."/>
            <person name="Singh A."/>
            <person name="Wilkins M.J."/>
            <person name="Karaoz U."/>
            <person name="Brodie E.L."/>
            <person name="Williams K.H."/>
            <person name="Hubbard S.S."/>
            <person name="Banfield J.F."/>
        </authorList>
    </citation>
    <scope>NUCLEOTIDE SEQUENCE [LARGE SCALE GENOMIC DNA]</scope>
</reference>
<dbReference type="AlphaFoldDB" id="A0A1F5YU97"/>
<organism evidence="1 2">
    <name type="scientific">Candidatus Glassbacteria bacterium RIFCSPLOWO2_12_FULL_58_11</name>
    <dbReference type="NCBI Taxonomy" id="1817867"/>
    <lineage>
        <taxon>Bacteria</taxon>
        <taxon>Candidatus Glassiibacteriota</taxon>
    </lineage>
</organism>
<evidence type="ECO:0000313" key="2">
    <source>
        <dbReference type="Proteomes" id="UP000179129"/>
    </source>
</evidence>
<proteinExistence type="predicted"/>
<accession>A0A1F5YU97</accession>
<dbReference type="EMBL" id="MFIX01000137">
    <property type="protein sequence ID" value="OGG03643.1"/>
    <property type="molecule type" value="Genomic_DNA"/>
</dbReference>
<sequence>MSIWKRIRHLRTFSMLTGAVCTSVVLLLGNGCGGGFPPKELAEARITVNRRTLEKKLFFEDSSLNLVTDLRIGNFDADLEEEILVLGSNKACLLKSDGVRKSCLLYKIDNLLDVRAVDLDGDGTQEWLAGGLWGTPSPALLNMHGDVLWKYDAKYKAMGDPGIVDMNNDGTKEIVLYEQSRGLLFFSPAKGLLKELKVSQPVAHLKTGDLDGDGLLELVTSGFDGVMTVRKNTGEIVAQKKLPFSYSDFELVGSDRQAVSQILVAGEDQLYAFGPDLNPVSKLDAPFARYLHVAAGVRLPAAGRTTRGESDEYASILNGRGGWHRSVLYVNESSGPLIYQEILDENFQSICQFRSEGSGTSFLVGGRGKVWLYTPHR</sequence>
<dbReference type="SUPFAM" id="SSF69318">
    <property type="entry name" value="Integrin alpha N-terminal domain"/>
    <property type="match status" value="1"/>
</dbReference>
<dbReference type="Proteomes" id="UP000179129">
    <property type="component" value="Unassembled WGS sequence"/>
</dbReference>
<dbReference type="InterPro" id="IPR028994">
    <property type="entry name" value="Integrin_alpha_N"/>
</dbReference>
<name>A0A1F5YU97_9BACT</name>
<evidence type="ECO:0008006" key="3">
    <source>
        <dbReference type="Google" id="ProtNLM"/>
    </source>
</evidence>
<comment type="caution">
    <text evidence="1">The sequence shown here is derived from an EMBL/GenBank/DDBJ whole genome shotgun (WGS) entry which is preliminary data.</text>
</comment>
<gene>
    <name evidence="1" type="ORF">A3F83_11500</name>
</gene>
<evidence type="ECO:0000313" key="1">
    <source>
        <dbReference type="EMBL" id="OGG03643.1"/>
    </source>
</evidence>